<feature type="compositionally biased region" description="Acidic residues" evidence="5">
    <location>
        <begin position="117"/>
        <end position="127"/>
    </location>
</feature>
<evidence type="ECO:0000256" key="2">
    <source>
        <dbReference type="ARBA" id="ARBA00022618"/>
    </source>
</evidence>
<keyword evidence="3" id="KW-0159">Chromosome partition</keyword>
<keyword evidence="4" id="KW-0131">Cell cycle</keyword>
<feature type="compositionally biased region" description="Acidic residues" evidence="5">
    <location>
        <begin position="409"/>
        <end position="420"/>
    </location>
</feature>
<proteinExistence type="predicted"/>
<dbReference type="NCBIfam" id="TIGR00281">
    <property type="entry name" value="SMC-Scp complex subunit ScpB"/>
    <property type="match status" value="1"/>
</dbReference>
<feature type="compositionally biased region" description="Basic and acidic residues" evidence="5">
    <location>
        <begin position="36"/>
        <end position="47"/>
    </location>
</feature>
<dbReference type="PANTHER" id="PTHR34298:SF2">
    <property type="entry name" value="SEGREGATION AND CONDENSATION PROTEIN B"/>
    <property type="match status" value="1"/>
</dbReference>
<dbReference type="InterPro" id="IPR005234">
    <property type="entry name" value="ScpB_csome_segregation"/>
</dbReference>
<dbReference type="InterPro" id="IPR036390">
    <property type="entry name" value="WH_DNA-bd_sf"/>
</dbReference>
<evidence type="ECO:0000256" key="5">
    <source>
        <dbReference type="SAM" id="MobiDB-lite"/>
    </source>
</evidence>
<reference evidence="6 7" key="1">
    <citation type="journal article" date="2016" name="Int. J. Syst. Evol. Microbiol.">
        <title>Acidipila dinghuensis sp. nov., an acidobacterium isolated from forest soil.</title>
        <authorList>
            <person name="Jiang Y.W."/>
            <person name="Wang J."/>
            <person name="Chen M.H."/>
            <person name="Lv Y.Y."/>
            <person name="Qiu L.H."/>
        </authorList>
    </citation>
    <scope>NUCLEOTIDE SEQUENCE [LARGE SCALE GENOMIC DNA]</scope>
    <source>
        <strain evidence="6 7">DHOF10</strain>
    </source>
</reference>
<feature type="region of interest" description="Disordered" evidence="5">
    <location>
        <begin position="36"/>
        <end position="148"/>
    </location>
</feature>
<dbReference type="EMBL" id="SDMK01000005">
    <property type="protein sequence ID" value="RXS93373.1"/>
    <property type="molecule type" value="Genomic_DNA"/>
</dbReference>
<evidence type="ECO:0000313" key="6">
    <source>
        <dbReference type="EMBL" id="RXS93373.1"/>
    </source>
</evidence>
<evidence type="ECO:0000313" key="7">
    <source>
        <dbReference type="Proteomes" id="UP000290253"/>
    </source>
</evidence>
<dbReference type="PANTHER" id="PTHR34298">
    <property type="entry name" value="SEGREGATION AND CONDENSATION PROTEIN B"/>
    <property type="match status" value="1"/>
</dbReference>
<feature type="region of interest" description="Disordered" evidence="5">
    <location>
        <begin position="346"/>
        <end position="379"/>
    </location>
</feature>
<comment type="caution">
    <text evidence="6">The sequence shown here is derived from an EMBL/GenBank/DDBJ whole genome shotgun (WGS) entry which is preliminary data.</text>
</comment>
<feature type="region of interest" description="Disordered" evidence="5">
    <location>
        <begin position="405"/>
        <end position="447"/>
    </location>
</feature>
<dbReference type="Pfam" id="PF04079">
    <property type="entry name" value="SMC_ScpB"/>
    <property type="match status" value="1"/>
</dbReference>
<dbReference type="InterPro" id="IPR036388">
    <property type="entry name" value="WH-like_DNA-bd_sf"/>
</dbReference>
<dbReference type="AlphaFoldDB" id="A0A4Q1S907"/>
<evidence type="ECO:0000256" key="4">
    <source>
        <dbReference type="ARBA" id="ARBA00023306"/>
    </source>
</evidence>
<keyword evidence="1" id="KW-0963">Cytoplasm</keyword>
<gene>
    <name evidence="6" type="primary">scpB</name>
    <name evidence="6" type="ORF">ESZ00_18665</name>
</gene>
<keyword evidence="2" id="KW-0132">Cell division</keyword>
<evidence type="ECO:0000256" key="3">
    <source>
        <dbReference type="ARBA" id="ARBA00022829"/>
    </source>
</evidence>
<evidence type="ECO:0000256" key="1">
    <source>
        <dbReference type="ARBA" id="ARBA00022490"/>
    </source>
</evidence>
<accession>A0A4Q1S907</accession>
<feature type="compositionally biased region" description="Acidic residues" evidence="5">
    <location>
        <begin position="64"/>
        <end position="110"/>
    </location>
</feature>
<feature type="compositionally biased region" description="Acidic residues" evidence="5">
    <location>
        <begin position="320"/>
        <end position="334"/>
    </location>
</feature>
<dbReference type="GO" id="GO:0051301">
    <property type="term" value="P:cell division"/>
    <property type="evidence" value="ECO:0007669"/>
    <property type="project" value="UniProtKB-KW"/>
</dbReference>
<dbReference type="OrthoDB" id="9806226at2"/>
<dbReference type="GO" id="GO:0051304">
    <property type="term" value="P:chromosome separation"/>
    <property type="evidence" value="ECO:0007669"/>
    <property type="project" value="InterPro"/>
</dbReference>
<protein>
    <submittedName>
        <fullName evidence="6">SMC-Scp complex subunit ScpB</fullName>
    </submittedName>
</protein>
<organism evidence="6 7">
    <name type="scientific">Silvibacterium dinghuense</name>
    <dbReference type="NCBI Taxonomy" id="1560006"/>
    <lineage>
        <taxon>Bacteria</taxon>
        <taxon>Pseudomonadati</taxon>
        <taxon>Acidobacteriota</taxon>
        <taxon>Terriglobia</taxon>
        <taxon>Terriglobales</taxon>
        <taxon>Acidobacteriaceae</taxon>
        <taxon>Silvibacterium</taxon>
    </lineage>
</organism>
<sequence>MSLKAKIEAVIYAAEEPVTLAQLAAIFPIEAAEHRDARLRAEAEAKASAESAEDAAEPSGNAADGDEPAEVAGEVESEALPEADAAEEESEPAGEDAPAESEEPVAEEPESAAAEASAEEPIADADQAEAAVSEEAAPAALTPEEERRLARQRERELREEIRLILAELIAEYANDARGMEIREIAGGYRVSTKAEYHDAVRSFVKSLKPPLKLSLQALETLAVIAYKQPVTAPEVAEIRGVDSGGVLGSLVTRKLITTAGRKQVIGRPILYKTTKEFLLRFGLKDLNELPSLEEFEKMAGELAEAEEPLAENEPLPFEAADGEDSEEAAVEPVEGEAVEIQAVEAEVETEPVAEAEVRPEEAAGHSEKTAATEGTIPTHAAKPIVVTEHEEAEADLPSVTAQLGQVETEPAEEESQEDAEEAAHEHVEELPEGVKAAETQAEMQKEE</sequence>
<feature type="compositionally biased region" description="Low complexity" evidence="5">
    <location>
        <begin position="128"/>
        <end position="142"/>
    </location>
</feature>
<name>A0A4Q1S907_9BACT</name>
<feature type="region of interest" description="Disordered" evidence="5">
    <location>
        <begin position="304"/>
        <end position="334"/>
    </location>
</feature>
<feature type="compositionally biased region" description="Basic and acidic residues" evidence="5">
    <location>
        <begin position="355"/>
        <end position="370"/>
    </location>
</feature>
<dbReference type="RefSeq" id="WP_129209916.1">
    <property type="nucleotide sequence ID" value="NZ_BMGU01000002.1"/>
</dbReference>
<dbReference type="SUPFAM" id="SSF46785">
    <property type="entry name" value="Winged helix' DNA-binding domain"/>
    <property type="match status" value="2"/>
</dbReference>
<dbReference type="Gene3D" id="1.10.10.10">
    <property type="entry name" value="Winged helix-like DNA-binding domain superfamily/Winged helix DNA-binding domain"/>
    <property type="match status" value="3"/>
</dbReference>
<keyword evidence="7" id="KW-1185">Reference proteome</keyword>
<dbReference type="Proteomes" id="UP000290253">
    <property type="component" value="Unassembled WGS sequence"/>
</dbReference>